<feature type="region of interest" description="Disordered" evidence="1">
    <location>
        <begin position="112"/>
        <end position="140"/>
    </location>
</feature>
<evidence type="ECO:0000256" key="1">
    <source>
        <dbReference type="SAM" id="MobiDB-lite"/>
    </source>
</evidence>
<dbReference type="AlphaFoldDB" id="A0AAV7J5B4"/>
<evidence type="ECO:0000313" key="3">
    <source>
        <dbReference type="Proteomes" id="UP000826195"/>
    </source>
</evidence>
<accession>A0AAV7J5B4</accession>
<organism evidence="2 3">
    <name type="scientific">Cotesia glomerata</name>
    <name type="common">Lepidopteran parasitic wasp</name>
    <name type="synonym">Apanteles glomeratus</name>
    <dbReference type="NCBI Taxonomy" id="32391"/>
    <lineage>
        <taxon>Eukaryota</taxon>
        <taxon>Metazoa</taxon>
        <taxon>Ecdysozoa</taxon>
        <taxon>Arthropoda</taxon>
        <taxon>Hexapoda</taxon>
        <taxon>Insecta</taxon>
        <taxon>Pterygota</taxon>
        <taxon>Neoptera</taxon>
        <taxon>Endopterygota</taxon>
        <taxon>Hymenoptera</taxon>
        <taxon>Apocrita</taxon>
        <taxon>Ichneumonoidea</taxon>
        <taxon>Braconidae</taxon>
        <taxon>Microgastrinae</taxon>
        <taxon>Cotesia</taxon>
    </lineage>
</organism>
<comment type="caution">
    <text evidence="2">The sequence shown here is derived from an EMBL/GenBank/DDBJ whole genome shotgun (WGS) entry which is preliminary data.</text>
</comment>
<reference evidence="2 3" key="1">
    <citation type="journal article" date="2021" name="J. Hered.">
        <title>A chromosome-level genome assembly of the parasitoid wasp, Cotesia glomerata (Hymenoptera: Braconidae).</title>
        <authorList>
            <person name="Pinto B.J."/>
            <person name="Weis J.J."/>
            <person name="Gamble T."/>
            <person name="Ode P.J."/>
            <person name="Paul R."/>
            <person name="Zaspel J.M."/>
        </authorList>
    </citation>
    <scope>NUCLEOTIDE SEQUENCE [LARGE SCALE GENOMIC DNA]</scope>
    <source>
        <strain evidence="2">CgM1</strain>
    </source>
</reference>
<dbReference type="EMBL" id="JAHXZJ010000001">
    <property type="protein sequence ID" value="KAH0567251.1"/>
    <property type="molecule type" value="Genomic_DNA"/>
</dbReference>
<name>A0AAV7J5B4_COTGL</name>
<evidence type="ECO:0000313" key="2">
    <source>
        <dbReference type="EMBL" id="KAH0567251.1"/>
    </source>
</evidence>
<protein>
    <submittedName>
        <fullName evidence="2">Uncharacterized protein</fullName>
    </submittedName>
</protein>
<sequence length="140" mass="15012">MVIDFCRGFGCRWYPTICDCAEKPVVGVVYTQTQLSTSASRRRPPIGGYHSREAALITRPCRELVSDTRSMLVMLLPLVVVGDSKVDGSGCSAVPRTCFSLKVGVGGVTAVSGESKREMESCSEESSSGDKKSPSWGQAK</sequence>
<proteinExistence type="predicted"/>
<keyword evidence="3" id="KW-1185">Reference proteome</keyword>
<dbReference type="Proteomes" id="UP000826195">
    <property type="component" value="Unassembled WGS sequence"/>
</dbReference>
<gene>
    <name evidence="2" type="ORF">KQX54_007874</name>
</gene>